<keyword evidence="1" id="KW-0175">Coiled coil</keyword>
<dbReference type="AlphaFoldDB" id="A0A1Y6DDV5"/>
<evidence type="ECO:0000313" key="3">
    <source>
        <dbReference type="EMBL" id="SMF97645.1"/>
    </source>
</evidence>
<dbReference type="EMBL" id="FXAM01000003">
    <property type="protein sequence ID" value="SMF97645.1"/>
    <property type="molecule type" value="Genomic_DNA"/>
</dbReference>
<evidence type="ECO:0000256" key="2">
    <source>
        <dbReference type="SAM" id="Phobius"/>
    </source>
</evidence>
<organism evidence="3 4">
    <name type="scientific">Methylomagnum ishizawai</name>
    <dbReference type="NCBI Taxonomy" id="1760988"/>
    <lineage>
        <taxon>Bacteria</taxon>
        <taxon>Pseudomonadati</taxon>
        <taxon>Pseudomonadota</taxon>
        <taxon>Gammaproteobacteria</taxon>
        <taxon>Methylococcales</taxon>
        <taxon>Methylococcaceae</taxon>
        <taxon>Methylomagnum</taxon>
    </lineage>
</organism>
<feature type="coiled-coil region" evidence="1">
    <location>
        <begin position="183"/>
        <end position="239"/>
    </location>
</feature>
<feature type="coiled-coil region" evidence="1">
    <location>
        <begin position="311"/>
        <end position="401"/>
    </location>
</feature>
<sequence length="578" mass="65040">MSPNIKTNLRYYYHLVWRHKHYSIAVALLVTAMGLGLAYSLPKVYRSSAVLLMDVPVSKASVQSTFTEYAGERIRAIAQKVMTTSHLLAILHEEDLYGVSSGKMGQDEIIEFFKKDTDIHILKSELTAQEAVDAIAFNISFAYDNPVTAQRVANRLARLFIEQNDIERTQRAAKVTEFLSGEADKLNKEIETIDSRISAYKQAYKDNLPEQLQGNLAALDRKENELRETGQQIRLTQDRLSFLTVELAKARRIGTAALDTRDPLSKLDSLDTLKAKYLRLSALYSPSHPDVIRLKRQIASLDPAGATGPDLEALRRQLGEARRKREALDRKGYPDPHPDRQRLNQEIAHLERQLGNDKAQVVAETAPESLDPMYLAVETQYKSSQSELESLQQKTVFLKSEIDALHHRILLSPEVEKGYLELVRERDHSVNKYNQLKEKLLDARLVQTLEQEQHGQTLTLLEPPMIPTHPDKTVRKKVALGGAVLGIMAGLGVALLAELLNPKLRGYMALSELTGLMPLVVIPYIESPGEVEAKFFRQRQRRKLALQAGAACAVLAVILICLLVFPAMRESWLLAEFL</sequence>
<reference evidence="3 4" key="1">
    <citation type="submission" date="2016-12" db="EMBL/GenBank/DDBJ databases">
        <authorList>
            <person name="Song W.-J."/>
            <person name="Kurnit D.M."/>
        </authorList>
    </citation>
    <scope>NUCLEOTIDE SEQUENCE [LARGE SCALE GENOMIC DNA]</scope>
    <source>
        <strain evidence="3 4">175</strain>
    </source>
</reference>
<keyword evidence="2" id="KW-0472">Membrane</keyword>
<dbReference type="Proteomes" id="UP000192923">
    <property type="component" value="Unassembled WGS sequence"/>
</dbReference>
<evidence type="ECO:0000256" key="1">
    <source>
        <dbReference type="SAM" id="Coils"/>
    </source>
</evidence>
<keyword evidence="2" id="KW-0812">Transmembrane</keyword>
<dbReference type="PANTHER" id="PTHR32309">
    <property type="entry name" value="TYROSINE-PROTEIN KINASE"/>
    <property type="match status" value="1"/>
</dbReference>
<dbReference type="InterPro" id="IPR050445">
    <property type="entry name" value="Bact_polysacc_biosynth/exp"/>
</dbReference>
<evidence type="ECO:0000313" key="4">
    <source>
        <dbReference type="Proteomes" id="UP000192923"/>
    </source>
</evidence>
<accession>A0A1Y6DDV5</accession>
<feature type="transmembrane region" description="Helical" evidence="2">
    <location>
        <begin position="20"/>
        <end position="41"/>
    </location>
</feature>
<dbReference type="PANTHER" id="PTHR32309:SF31">
    <property type="entry name" value="CAPSULAR EXOPOLYSACCHARIDE FAMILY"/>
    <property type="match status" value="1"/>
</dbReference>
<feature type="transmembrane region" description="Helical" evidence="2">
    <location>
        <begin position="478"/>
        <end position="500"/>
    </location>
</feature>
<feature type="transmembrane region" description="Helical" evidence="2">
    <location>
        <begin position="546"/>
        <end position="568"/>
    </location>
</feature>
<proteinExistence type="predicted"/>
<protein>
    <submittedName>
        <fullName evidence="3">Uncharacterized protein involved in exopolysaccharide biosynthesis</fullName>
    </submittedName>
</protein>
<name>A0A1Y6DDV5_9GAMM</name>
<dbReference type="OrthoDB" id="9795292at2"/>
<keyword evidence="2" id="KW-1133">Transmembrane helix</keyword>
<dbReference type="STRING" id="1760988.SAMN02949497_0215"/>
<gene>
    <name evidence="3" type="ORF">SAMN02949497_0215</name>
</gene>
<keyword evidence="4" id="KW-1185">Reference proteome</keyword>
<dbReference type="RefSeq" id="WP_085216666.1">
    <property type="nucleotide sequence ID" value="NZ_FXAM01000003.1"/>
</dbReference>